<dbReference type="InterPro" id="IPR025366">
    <property type="entry name" value="DUF4270"/>
</dbReference>
<proteinExistence type="predicted"/>
<evidence type="ECO:0000313" key="1">
    <source>
        <dbReference type="EMBL" id="VAW27917.1"/>
    </source>
</evidence>
<sequence>MNLLVKKFKEAIVVLLLLSFFVSCEDPGKIGLDVDPKNSVILTRYKEFVLPSTQVQFNPRSTSNSSSLQAGTYSDQDFGTVLSKSYLWLGVQPSTPILNSNAAYVNTTLSIQFSSYYGSEAENLEIESFEIYQLAGNLNATTDYTRIDEISLGALIGTVDILIQERDTVRIDSVFTIDINDSFGQLLFDKLKANDPIYDNDTTLNDFIKGIAIIAKAGNNKVLQFNPATFNIKLNYTEENSAGQTVDRNYSFNLGTKRFYHLSSDLSATPLAGILPDNNDFMPSDDYRYMQAGTLIALKVDYDSIISFFEGEKNSDSINSIIIQRAWLSVGDVSANKPGASLPFSLTAYFTDGANTWPAFTEIGGDSTSRMTVLQNEFITQTIPVFP</sequence>
<gene>
    <name evidence="1" type="ORF">MNBD_BACTEROID06-1232</name>
</gene>
<protein>
    <recommendedName>
        <fullName evidence="2">DUF4270 domain-containing protein</fullName>
    </recommendedName>
</protein>
<accession>A0A3B0URQ2</accession>
<organism evidence="1">
    <name type="scientific">hydrothermal vent metagenome</name>
    <dbReference type="NCBI Taxonomy" id="652676"/>
    <lineage>
        <taxon>unclassified sequences</taxon>
        <taxon>metagenomes</taxon>
        <taxon>ecological metagenomes</taxon>
    </lineage>
</organism>
<name>A0A3B0URQ2_9ZZZZ</name>
<dbReference type="AlphaFoldDB" id="A0A3B0URQ2"/>
<dbReference type="Pfam" id="PF14092">
    <property type="entry name" value="DUF4270"/>
    <property type="match status" value="1"/>
</dbReference>
<evidence type="ECO:0008006" key="2">
    <source>
        <dbReference type="Google" id="ProtNLM"/>
    </source>
</evidence>
<dbReference type="EMBL" id="UOES01000325">
    <property type="protein sequence ID" value="VAW27917.1"/>
    <property type="molecule type" value="Genomic_DNA"/>
</dbReference>
<dbReference type="PROSITE" id="PS51257">
    <property type="entry name" value="PROKAR_LIPOPROTEIN"/>
    <property type="match status" value="1"/>
</dbReference>
<feature type="non-terminal residue" evidence="1">
    <location>
        <position position="387"/>
    </location>
</feature>
<reference evidence="1" key="1">
    <citation type="submission" date="2018-06" db="EMBL/GenBank/DDBJ databases">
        <authorList>
            <person name="Zhirakovskaya E."/>
        </authorList>
    </citation>
    <scope>NUCLEOTIDE SEQUENCE</scope>
</reference>